<keyword evidence="4 8" id="KW-0812">Transmembrane</keyword>
<dbReference type="OMA" id="MTIFIKY"/>
<protein>
    <recommendedName>
        <fullName evidence="10">Cellulose synthase A catalytic subunit 1 [UDP-forming]</fullName>
    </recommendedName>
</protein>
<feature type="non-terminal residue" evidence="9">
    <location>
        <position position="259"/>
    </location>
</feature>
<dbReference type="Pfam" id="PF03552">
    <property type="entry name" value="Cellulose_synt"/>
    <property type="match status" value="1"/>
</dbReference>
<evidence type="ECO:0000256" key="6">
    <source>
        <dbReference type="ARBA" id="ARBA00023136"/>
    </source>
</evidence>
<feature type="transmembrane region" description="Helical" evidence="8">
    <location>
        <begin position="231"/>
        <end position="253"/>
    </location>
</feature>
<organism evidence="9">
    <name type="scientific">Zea mays</name>
    <name type="common">Maize</name>
    <dbReference type="NCBI Taxonomy" id="4577"/>
    <lineage>
        <taxon>Eukaryota</taxon>
        <taxon>Viridiplantae</taxon>
        <taxon>Streptophyta</taxon>
        <taxon>Embryophyta</taxon>
        <taxon>Tracheophyta</taxon>
        <taxon>Spermatophyta</taxon>
        <taxon>Magnoliopsida</taxon>
        <taxon>Liliopsida</taxon>
        <taxon>Poales</taxon>
        <taxon>Poaceae</taxon>
        <taxon>PACMAD clade</taxon>
        <taxon>Panicoideae</taxon>
        <taxon>Andropogonodae</taxon>
        <taxon>Andropogoneae</taxon>
        <taxon>Tripsacinae</taxon>
        <taxon>Zea</taxon>
    </lineage>
</organism>
<evidence type="ECO:0008006" key="10">
    <source>
        <dbReference type="Google" id="ProtNLM"/>
    </source>
</evidence>
<evidence type="ECO:0000256" key="2">
    <source>
        <dbReference type="ARBA" id="ARBA00022676"/>
    </source>
</evidence>
<dbReference type="ExpressionAtlas" id="A0A1D6GYK9">
    <property type="expression patterns" value="baseline and differential"/>
</dbReference>
<dbReference type="GO" id="GO:0071555">
    <property type="term" value="P:cell wall organization"/>
    <property type="evidence" value="ECO:0007669"/>
    <property type="project" value="UniProtKB-KW"/>
</dbReference>
<keyword evidence="6 8" id="KW-0472">Membrane</keyword>
<name>A0A1D6GYK9_MAIZE</name>
<dbReference type="GO" id="GO:0016760">
    <property type="term" value="F:cellulose synthase (UDP-forming) activity"/>
    <property type="evidence" value="ECO:0007669"/>
    <property type="project" value="InterPro"/>
</dbReference>
<comment type="subcellular location">
    <subcellularLocation>
        <location evidence="1">Endomembrane system</location>
    </subcellularLocation>
</comment>
<accession>A0A1D6GYK9</accession>
<evidence type="ECO:0000256" key="4">
    <source>
        <dbReference type="ARBA" id="ARBA00022692"/>
    </source>
</evidence>
<gene>
    <name evidence="9" type="ORF">ZEAMMB73_Zm00001d014987</name>
</gene>
<evidence type="ECO:0000256" key="1">
    <source>
        <dbReference type="ARBA" id="ARBA00004308"/>
    </source>
</evidence>
<evidence type="ECO:0000256" key="3">
    <source>
        <dbReference type="ARBA" id="ARBA00022679"/>
    </source>
</evidence>
<keyword evidence="3" id="KW-0808">Transferase</keyword>
<dbReference type="EMBL" id="CM000781">
    <property type="protein sequence ID" value="AQK67841.1"/>
    <property type="molecule type" value="Genomic_DNA"/>
</dbReference>
<evidence type="ECO:0000256" key="5">
    <source>
        <dbReference type="ARBA" id="ARBA00022989"/>
    </source>
</evidence>
<dbReference type="InParanoid" id="A0A1D6GYK9"/>
<dbReference type="AlphaFoldDB" id="A0A1D6GYK9"/>
<proteinExistence type="predicted"/>
<dbReference type="InterPro" id="IPR005150">
    <property type="entry name" value="Cellulose_synth"/>
</dbReference>
<evidence type="ECO:0000313" key="9">
    <source>
        <dbReference type="EMBL" id="AQK67841.1"/>
    </source>
</evidence>
<dbReference type="GO" id="GO:0030244">
    <property type="term" value="P:cellulose biosynthetic process"/>
    <property type="evidence" value="ECO:0007669"/>
    <property type="project" value="InterPro"/>
</dbReference>
<keyword evidence="2" id="KW-0328">Glycosyltransferase</keyword>
<dbReference type="GO" id="GO:0012505">
    <property type="term" value="C:endomembrane system"/>
    <property type="evidence" value="ECO:0007669"/>
    <property type="project" value="UniProtKB-SubCell"/>
</dbReference>
<dbReference type="PANTHER" id="PTHR13301">
    <property type="entry name" value="X-BOX TRANSCRIPTION FACTOR-RELATED"/>
    <property type="match status" value="1"/>
</dbReference>
<dbReference type="GO" id="GO:0016020">
    <property type="term" value="C:membrane"/>
    <property type="evidence" value="ECO:0007669"/>
    <property type="project" value="InterPro"/>
</dbReference>
<evidence type="ECO:0000256" key="7">
    <source>
        <dbReference type="ARBA" id="ARBA00023316"/>
    </source>
</evidence>
<evidence type="ECO:0000256" key="8">
    <source>
        <dbReference type="SAM" id="Phobius"/>
    </source>
</evidence>
<dbReference type="STRING" id="4577.A0A1D6GYK9"/>
<reference evidence="9" key="1">
    <citation type="submission" date="2015-12" db="EMBL/GenBank/DDBJ databases">
        <title>Update maize B73 reference genome by single molecule sequencing technologies.</title>
        <authorList>
            <consortium name="Maize Genome Sequencing Project"/>
            <person name="Ware D."/>
        </authorList>
    </citation>
    <scope>NUCLEOTIDE SEQUENCE</scope>
    <source>
        <tissue evidence="9">Seedling</tissue>
    </source>
</reference>
<sequence>MCFMMDPALGRKTCYVQFPRRFDGIDLHDRYANRNIVFFDINMKGLDGIQGPVYVGTGCCFNRQALYGYDPILTEADLEPNIVIKSCCGRRKKKNKSYMDSQSRIMKRTESSAPIFNMEDIEEGIEGYEDERSVLMSQRKLEKRFGQSPIFIASTFMTQGGIPPSTNPASLLKEAIHVIGCGYEDKTEWGKEVLRWALGSVEILLSRHCPIWYGYNGRLKLLERLAYINTIVYPITSIPLIAYCVLPAICLLTNKFIIP</sequence>
<keyword evidence="7" id="KW-0961">Cell wall biogenesis/degradation</keyword>
<keyword evidence="5 8" id="KW-1133">Transmembrane helix</keyword>